<evidence type="ECO:0000313" key="10">
    <source>
        <dbReference type="EMBL" id="OTI58997.1"/>
    </source>
</evidence>
<dbReference type="EMBL" id="CVVU01000239">
    <property type="protein sequence ID" value="CRP73541.1"/>
    <property type="molecule type" value="Genomic_DNA"/>
</dbReference>
<evidence type="ECO:0000256" key="3">
    <source>
        <dbReference type="ARBA" id="ARBA00022692"/>
    </source>
</evidence>
<evidence type="ECO:0000313" key="15">
    <source>
        <dbReference type="Proteomes" id="UP000253594"/>
    </source>
</evidence>
<dbReference type="EMBL" id="WXZT01000001">
    <property type="protein sequence ID" value="MZZ11412.1"/>
    <property type="molecule type" value="Genomic_DNA"/>
</dbReference>
<feature type="transmembrane region" description="Helical" evidence="6">
    <location>
        <begin position="178"/>
        <end position="195"/>
    </location>
</feature>
<dbReference type="eggNOG" id="COG0697">
    <property type="taxonomic scope" value="Bacteria"/>
</dbReference>
<proteinExistence type="predicted"/>
<dbReference type="Proteomes" id="UP000644192">
    <property type="component" value="Unassembled WGS sequence"/>
</dbReference>
<evidence type="ECO:0000313" key="9">
    <source>
        <dbReference type="EMBL" id="MZZ11412.1"/>
    </source>
</evidence>
<reference evidence="11 15" key="5">
    <citation type="submission" date="2018-07" db="EMBL/GenBank/DDBJ databases">
        <title>Mechanisms of high-level aminoglycoside resistance among Gram-negative pathogens in Brazil.</title>
        <authorList>
            <person name="Ballaben A.S."/>
            <person name="Darini A.L.C."/>
            <person name="Doi Y."/>
        </authorList>
    </citation>
    <scope>NUCLEOTIDE SEQUENCE [LARGE SCALE GENOMIC DNA]</scope>
    <source>
        <strain evidence="11 15">B2-305</strain>
    </source>
</reference>
<dbReference type="GO" id="GO:0005886">
    <property type="term" value="C:plasma membrane"/>
    <property type="evidence" value="ECO:0007669"/>
    <property type="project" value="UniProtKB-SubCell"/>
</dbReference>
<feature type="transmembrane region" description="Helical" evidence="6">
    <location>
        <begin position="119"/>
        <end position="139"/>
    </location>
</feature>
<dbReference type="EMBL" id="NFFZ01000012">
    <property type="protein sequence ID" value="OTI58997.1"/>
    <property type="molecule type" value="Genomic_DNA"/>
</dbReference>
<reference evidence="12 16" key="6">
    <citation type="submission" date="2019-01" db="EMBL/GenBank/DDBJ databases">
        <title>The Pseudomonas aeruginosa pan-genome provides new insights on its population structure, horizontal gene transfer and pathogenicity.</title>
        <authorList>
            <person name="Freschi L."/>
            <person name="Vincent A.T."/>
            <person name="Jeukens J."/>
            <person name="Emond-Rheault J.-G."/>
            <person name="Kukavica-Ibrulj I."/>
            <person name="Dupont M.-J."/>
            <person name="Charette S.J."/>
            <person name="Boyle B."/>
            <person name="Levesque R.C."/>
        </authorList>
    </citation>
    <scope>NUCLEOTIDE SEQUENCE [LARGE SCALE GENOMIC DNA]</scope>
    <source>
        <strain evidence="12 16">PA-W36</strain>
    </source>
</reference>
<dbReference type="PANTHER" id="PTHR42920">
    <property type="entry name" value="OS03G0707200 PROTEIN-RELATED"/>
    <property type="match status" value="1"/>
</dbReference>
<feature type="transmembrane region" description="Helical" evidence="6">
    <location>
        <begin position="65"/>
        <end position="85"/>
    </location>
</feature>
<sequence>MNRRSALAALHGGALLFGLTGVFGKLASASPGVIVFGRALFAVLALGLFARLAGQAWRALGPAQWLRLALCGLLLAGHWVSFFIAVKTAGVAIATLGFASFPAFTVILEGLLFRERIHLAEGLLVVLVSLGLVLVTPNFDLASGATLGLLWAILSGLLFALLSLANRSNSGQVGPVQAALWQNLVVALCLLPFAVGELPALPALDWLWLALLGVFCTGLAHSLFVASLAVVKARTAALVFALEPVYGIAFAWLLFHETPGPRMFLGGALIILAIVLSARLGARGRKTAVGDERGDPERA</sequence>
<evidence type="ECO:0000313" key="13">
    <source>
        <dbReference type="Proteomes" id="UP000045039"/>
    </source>
</evidence>
<feature type="domain" description="EamA" evidence="7">
    <location>
        <begin position="9"/>
        <end position="135"/>
    </location>
</feature>
<dbReference type="InterPro" id="IPR051258">
    <property type="entry name" value="Diverse_Substrate_Transporter"/>
</dbReference>
<reference evidence="12 16" key="4">
    <citation type="submission" date="2017-08" db="EMBL/GenBank/DDBJ databases">
        <authorList>
            <person name="Feschi L."/>
            <person name="Jeukens J."/>
            <person name="Emond-Rheault J.-G."/>
            <person name="Kukavica-Ibrulj I."/>
            <person name="Boyle B."/>
            <person name="Levesque R.C."/>
        </authorList>
    </citation>
    <scope>NUCLEOTIDE SEQUENCE [LARGE SCALE GENOMIC DNA]</scope>
    <source>
        <strain evidence="12 16">PA-W36</strain>
    </source>
</reference>
<feature type="transmembrane region" description="Helical" evidence="6">
    <location>
        <begin position="261"/>
        <end position="278"/>
    </location>
</feature>
<reference evidence="13" key="2">
    <citation type="submission" date="2015-06" db="EMBL/GenBank/DDBJ databases">
        <authorList>
            <person name="Radhakrishnan Rajesh"/>
            <person name="Underwood Anthony"/>
            <person name="Al-Shahib Ali"/>
        </authorList>
    </citation>
    <scope>NUCLEOTIDE SEQUENCE [LARGE SCALE GENOMIC DNA]</scope>
    <source>
        <strain evidence="13">P19_London_7_VIM_2_05_10</strain>
    </source>
</reference>
<dbReference type="Proteomes" id="UP000045039">
    <property type="component" value="Unassembled WGS sequence"/>
</dbReference>
<dbReference type="Proteomes" id="UP000253594">
    <property type="component" value="Unassembled WGS sequence"/>
</dbReference>
<dbReference type="EMBL" id="NSNE01000024">
    <property type="protein sequence ID" value="RPM05665.1"/>
    <property type="molecule type" value="Genomic_DNA"/>
</dbReference>
<evidence type="ECO:0000256" key="5">
    <source>
        <dbReference type="ARBA" id="ARBA00023136"/>
    </source>
</evidence>
<comment type="caution">
    <text evidence="9">The sequence shown here is derived from an EMBL/GenBank/DDBJ whole genome shotgun (WGS) entry which is preliminary data.</text>
</comment>
<evidence type="ECO:0000313" key="16">
    <source>
        <dbReference type="Proteomes" id="UP000284767"/>
    </source>
</evidence>
<feature type="transmembrane region" description="Helical" evidence="6">
    <location>
        <begin position="237"/>
        <end position="255"/>
    </location>
</feature>
<evidence type="ECO:0000313" key="14">
    <source>
        <dbReference type="Proteomes" id="UP000194857"/>
    </source>
</evidence>
<keyword evidence="3 6" id="KW-0812">Transmembrane</keyword>
<comment type="subcellular location">
    <subcellularLocation>
        <location evidence="1">Cell membrane</location>
        <topology evidence="1">Multi-pass membrane protein</topology>
    </subcellularLocation>
</comment>
<feature type="transmembrane region" description="Helical" evidence="6">
    <location>
        <begin position="91"/>
        <end position="112"/>
    </location>
</feature>
<evidence type="ECO:0000313" key="12">
    <source>
        <dbReference type="EMBL" id="RPM05665.1"/>
    </source>
</evidence>
<feature type="domain" description="EamA" evidence="7">
    <location>
        <begin position="147"/>
        <end position="277"/>
    </location>
</feature>
<evidence type="ECO:0000256" key="1">
    <source>
        <dbReference type="ARBA" id="ARBA00004651"/>
    </source>
</evidence>
<dbReference type="EMBL" id="QORE01000293">
    <property type="protein sequence ID" value="RCI74793.1"/>
    <property type="molecule type" value="Genomic_DNA"/>
</dbReference>
<feature type="transmembrane region" description="Helical" evidence="6">
    <location>
        <begin position="207"/>
        <end position="230"/>
    </location>
</feature>
<dbReference type="RefSeq" id="WP_003116401.1">
    <property type="nucleotide sequence ID" value="NZ_AP014839.1"/>
</dbReference>
<organism evidence="9 17">
    <name type="scientific">Pseudomonas aeruginosa</name>
    <dbReference type="NCBI Taxonomy" id="287"/>
    <lineage>
        <taxon>Bacteria</taxon>
        <taxon>Pseudomonadati</taxon>
        <taxon>Pseudomonadota</taxon>
        <taxon>Gammaproteobacteria</taxon>
        <taxon>Pseudomonadales</taxon>
        <taxon>Pseudomonadaceae</taxon>
        <taxon>Pseudomonas</taxon>
    </lineage>
</organism>
<name>A0A069Q7K8_PSEAI</name>
<dbReference type="Proteomes" id="UP000194857">
    <property type="component" value="Unassembled WGS sequence"/>
</dbReference>
<feature type="transmembrane region" description="Helical" evidence="6">
    <location>
        <begin position="34"/>
        <end position="53"/>
    </location>
</feature>
<dbReference type="Gene3D" id="1.10.3730.20">
    <property type="match status" value="1"/>
</dbReference>
<dbReference type="Proteomes" id="UP000284767">
    <property type="component" value="Unassembled WGS sequence"/>
</dbReference>
<dbReference type="SUPFAM" id="SSF103481">
    <property type="entry name" value="Multidrug resistance efflux transporter EmrE"/>
    <property type="match status" value="2"/>
</dbReference>
<dbReference type="AlphaFoldDB" id="A0A069Q7K8"/>
<feature type="transmembrane region" description="Helical" evidence="6">
    <location>
        <begin position="145"/>
        <end position="166"/>
    </location>
</feature>
<accession>A0A069Q7K8</accession>
<evidence type="ECO:0000256" key="2">
    <source>
        <dbReference type="ARBA" id="ARBA00022475"/>
    </source>
</evidence>
<gene>
    <name evidence="8" type="primary">yijE_2</name>
    <name evidence="10" type="ORF">CAZ10_22590</name>
    <name evidence="11" type="ORF">DT376_11075</name>
    <name evidence="9" type="ORF">GUL26_04045</name>
    <name evidence="12" type="ORF">IPC1295_29125</name>
    <name evidence="8" type="ORF">PAERUG_P19_London_7_VIM_2_05_10_05390</name>
</gene>
<accession>A0A1S1C7T8</accession>
<protein>
    <submittedName>
        <fullName evidence="11">DMT family transporter</fullName>
    </submittedName>
    <submittedName>
        <fullName evidence="9">EamA family transporter</fullName>
    </submittedName>
    <submittedName>
        <fullName evidence="12">EamA/RhaT family transporter</fullName>
    </submittedName>
    <submittedName>
        <fullName evidence="8">Inner membrane transporter yiJE</fullName>
    </submittedName>
</protein>
<dbReference type="Pfam" id="PF00892">
    <property type="entry name" value="EamA"/>
    <property type="match status" value="2"/>
</dbReference>
<evidence type="ECO:0000259" key="7">
    <source>
        <dbReference type="Pfam" id="PF00892"/>
    </source>
</evidence>
<dbReference type="PANTHER" id="PTHR42920:SF11">
    <property type="entry name" value="INNER MEMBRANE PROTEIN YTFF"/>
    <property type="match status" value="1"/>
</dbReference>
<evidence type="ECO:0000256" key="6">
    <source>
        <dbReference type="SAM" id="Phobius"/>
    </source>
</evidence>
<keyword evidence="2" id="KW-1003">Cell membrane</keyword>
<reference evidence="8" key="1">
    <citation type="submission" date="2015-06" db="EMBL/GenBank/DDBJ databases">
        <authorList>
            <person name="Radhakrishnan R."/>
            <person name="Underwood A."/>
            <person name="Al-Shahib A."/>
        </authorList>
    </citation>
    <scope>NUCLEOTIDE SEQUENCE</scope>
    <source>
        <strain evidence="8">P19_London_7_VIM_2_05_10</strain>
    </source>
</reference>
<keyword evidence="5 6" id="KW-0472">Membrane</keyword>
<evidence type="ECO:0000313" key="11">
    <source>
        <dbReference type="EMBL" id="RCI74793.1"/>
    </source>
</evidence>
<dbReference type="InterPro" id="IPR000620">
    <property type="entry name" value="EamA_dom"/>
</dbReference>
<keyword evidence="4 6" id="KW-1133">Transmembrane helix</keyword>
<evidence type="ECO:0000313" key="8">
    <source>
        <dbReference type="EMBL" id="CRP73541.1"/>
    </source>
</evidence>
<evidence type="ECO:0000313" key="17">
    <source>
        <dbReference type="Proteomes" id="UP000644192"/>
    </source>
</evidence>
<reference evidence="9" key="7">
    <citation type="submission" date="2020-01" db="EMBL/GenBank/DDBJ databases">
        <title>Bacteria Cultured from War Wounds Associated with the Conflict in Eastern Ukraine.</title>
        <authorList>
            <person name="Snesrud E."/>
            <person name="Galac M.R."/>
            <person name="Mc Gann P."/>
            <person name="Valentine K."/>
            <person name="Viacheslav K."/>
        </authorList>
    </citation>
    <scope>NUCLEOTIDE SEQUENCE</scope>
    <source>
        <strain evidence="9">VNMU148</strain>
    </source>
</reference>
<reference evidence="10 14" key="3">
    <citation type="submission" date="2017-05" db="EMBL/GenBank/DDBJ databases">
        <authorList>
            <person name="Song R."/>
            <person name="Chenine A.L."/>
            <person name="Ruprecht R.M."/>
        </authorList>
    </citation>
    <scope>NUCLEOTIDE SEQUENCE [LARGE SCALE GENOMIC DNA]</scope>
    <source>
        <strain evidence="10 14">S567_C10_BS</strain>
    </source>
</reference>
<dbReference type="InterPro" id="IPR037185">
    <property type="entry name" value="EmrE-like"/>
</dbReference>
<evidence type="ECO:0000256" key="4">
    <source>
        <dbReference type="ARBA" id="ARBA00022989"/>
    </source>
</evidence>